<reference evidence="1 2" key="1">
    <citation type="submission" date="2007-07" db="EMBL/GenBank/DDBJ databases">
        <title>Complete sequence of chromosome of Xanthobacter autotrophicus Py2.</title>
        <authorList>
            <consortium name="US DOE Joint Genome Institute"/>
            <person name="Copeland A."/>
            <person name="Lucas S."/>
            <person name="Lapidus A."/>
            <person name="Barry K."/>
            <person name="Glavina del Rio T."/>
            <person name="Hammon N."/>
            <person name="Israni S."/>
            <person name="Dalin E."/>
            <person name="Tice H."/>
            <person name="Pitluck S."/>
            <person name="Sims D."/>
            <person name="Brettin T."/>
            <person name="Bruce D."/>
            <person name="Detter J.C."/>
            <person name="Han C."/>
            <person name="Tapia R."/>
            <person name="Brainard J."/>
            <person name="Schmutz J."/>
            <person name="Larimer F."/>
            <person name="Land M."/>
            <person name="Hauser L."/>
            <person name="Kyrpides N."/>
            <person name="Kim E."/>
            <person name="Ensigns S.A."/>
            <person name="Richardson P."/>
        </authorList>
    </citation>
    <scope>NUCLEOTIDE SEQUENCE [LARGE SCALE GENOMIC DNA]</scope>
    <source>
        <strain evidence="2">ATCC BAA-1158 / Py2</strain>
    </source>
</reference>
<evidence type="ECO:0000313" key="1">
    <source>
        <dbReference type="EMBL" id="ABS65821.1"/>
    </source>
</evidence>
<protein>
    <submittedName>
        <fullName evidence="1">Uncharacterized protein</fullName>
    </submittedName>
</protein>
<keyword evidence="2" id="KW-1185">Reference proteome</keyword>
<sequence>MPLLERFACPAGTAVGFVVPLFSRHPGANLCQVQLLDGFWRIEGFEDIAREPRLERQADRPVTAEVGDPAIWAFLDAAGDIHVGTKQELRRSAPVLLSSDLIEMWPASAADLLRLCELEDVLFEKTQEIYTAMTKQIGAGAAIWRDTDMLLPLIRQHFGRRLDRPANRQMLSDIWTRSVGETCHIFCPAPLLSRGEPDLSPTAKIASAWGITAFRLHPLQASGSQVKKRVRTWTVTGDGGVGRWTVRRIWNAVGPLVNADVRVRSESNALEGQLTIPSAELRDSPAPPQLHVVIHGSAQKDIEAGRRLFGDKRDGVIRHLVNIRPLGSDPERRQAVPAQVIVEDRHGPDYVWVIANHRPMRFGKHYIGLARSDAASRFARASVSALADLCCSSRGRTLLQDTAGAHAMGLVGATRYLKEMSVKDL</sequence>
<dbReference type="AlphaFoldDB" id="A7ICS8"/>
<dbReference type="Proteomes" id="UP000002417">
    <property type="component" value="Chromosome"/>
</dbReference>
<organism evidence="1 2">
    <name type="scientific">Xanthobacter autotrophicus (strain ATCC BAA-1158 / Py2)</name>
    <dbReference type="NCBI Taxonomy" id="78245"/>
    <lineage>
        <taxon>Bacteria</taxon>
        <taxon>Pseudomonadati</taxon>
        <taxon>Pseudomonadota</taxon>
        <taxon>Alphaproteobacteria</taxon>
        <taxon>Hyphomicrobiales</taxon>
        <taxon>Xanthobacteraceae</taxon>
        <taxon>Xanthobacter</taxon>
    </lineage>
</organism>
<accession>A7ICS8</accession>
<dbReference type="STRING" id="78245.Xaut_0565"/>
<dbReference type="OrthoDB" id="8477022at2"/>
<name>A7ICS8_XANP2</name>
<gene>
    <name evidence="1" type="ordered locus">Xaut_0565</name>
</gene>
<proteinExistence type="predicted"/>
<dbReference type="EMBL" id="CP000781">
    <property type="protein sequence ID" value="ABS65821.1"/>
    <property type="molecule type" value="Genomic_DNA"/>
</dbReference>
<dbReference type="KEGG" id="xau:Xaut_0565"/>
<evidence type="ECO:0000313" key="2">
    <source>
        <dbReference type="Proteomes" id="UP000002417"/>
    </source>
</evidence>
<dbReference type="HOGENOM" id="CLU_645496_0_0_5"/>